<evidence type="ECO:0000313" key="2">
    <source>
        <dbReference type="EMBL" id="RFN48640.1"/>
    </source>
</evidence>
<feature type="transmembrane region" description="Helical" evidence="1">
    <location>
        <begin position="95"/>
        <end position="120"/>
    </location>
</feature>
<keyword evidence="3" id="KW-1185">Reference proteome</keyword>
<protein>
    <submittedName>
        <fullName evidence="2">Uncharacterized protein</fullName>
    </submittedName>
</protein>
<evidence type="ECO:0000256" key="1">
    <source>
        <dbReference type="SAM" id="Phobius"/>
    </source>
</evidence>
<proteinExistence type="predicted"/>
<comment type="caution">
    <text evidence="2">The sequence shown here is derived from an EMBL/GenBank/DDBJ whole genome shotgun (WGS) entry which is preliminary data.</text>
</comment>
<reference evidence="2 3" key="1">
    <citation type="journal article" date="2018" name="PLoS Pathog.">
        <title>Evolution of structural diversity of trichothecenes, a family of toxins produced by plant pathogenic and entomopathogenic fungi.</title>
        <authorList>
            <person name="Proctor R.H."/>
            <person name="McCormick S.P."/>
            <person name="Kim H.S."/>
            <person name="Cardoza R.E."/>
            <person name="Stanley A.M."/>
            <person name="Lindo L."/>
            <person name="Kelly A."/>
            <person name="Brown D.W."/>
            <person name="Lee T."/>
            <person name="Vaughan M.M."/>
            <person name="Alexander N.J."/>
            <person name="Busman M."/>
            <person name="Gutierrez S."/>
        </authorList>
    </citation>
    <scope>NUCLEOTIDE SEQUENCE [LARGE SCALE GENOMIC DNA]</scope>
    <source>
        <strain evidence="2 3">NRRL 13405</strain>
    </source>
</reference>
<keyword evidence="1" id="KW-0472">Membrane</keyword>
<name>A0A395MLE9_9HYPO</name>
<dbReference type="EMBL" id="PXXK01000201">
    <property type="protein sequence ID" value="RFN48640.1"/>
    <property type="molecule type" value="Genomic_DNA"/>
</dbReference>
<dbReference type="Proteomes" id="UP000265631">
    <property type="component" value="Unassembled WGS sequence"/>
</dbReference>
<keyword evidence="1" id="KW-0812">Transmembrane</keyword>
<accession>A0A395MLE9</accession>
<keyword evidence="1" id="KW-1133">Transmembrane helix</keyword>
<gene>
    <name evidence="2" type="ORF">FIE12Z_7106</name>
</gene>
<evidence type="ECO:0000313" key="3">
    <source>
        <dbReference type="Proteomes" id="UP000265631"/>
    </source>
</evidence>
<sequence length="653" mass="72057">MLARDRRPRGEMWDMIVVDGYVTRVVTLCSAAIRVSIAFQTGLLAAAMAAFILETTGSRLSNLASFSIARAANATPWEIYWMASQQHLKRKATKFLQCSIPLLAFLVNLITTFTSTILLFDFAMTPVAVQNGTTSINVGIDMNKDIADFSGVSYWQSKPMAHWRFAETRPSTPSNLTVPNGIADTGDIYRALLPLENVDDRTSLELLSGSTVVTNLRTICVAPSFTNSTLVYKPADNFTTEGLYLEALLDSSTGWEGGPKVNGNTSFAFSCRINNEWNQTDSAAWPLSMCTFMELMGPNVSYDETLQNPLSGQPYAFQPIILLNATEVLNNMTSQWNETAQHWSPAVIPKWIQPSKIIQNGTWSTALGDNGTEVFQASVCFITHNMPFLYNVTMSGKAVPAEPKSRARWKRLHAKTGTEFINQLGVGVSSLDYERRGILDLEIHSGPRFFGVQKPGNNASLFDFIRAALFEYSNAGGWAFNNDAFAGFVDSSLGWLAHPDHSLLLQTVLQETGNPAEALQNLFFRFYQMIFYDMLPYYTAEQSFVLANAKQVLIPIRWTGLIIILSVLVVHLALILVVVWLFAVSTGISTLGNAWQAVTQIVSSETTPVLQAVSNNSMSDGEVKEWAKSTAYDVRSYGLSGAVGNGESGMWRR</sequence>
<feature type="transmembrane region" description="Helical" evidence="1">
    <location>
        <begin position="558"/>
        <end position="583"/>
    </location>
</feature>
<organism evidence="2 3">
    <name type="scientific">Fusarium flagelliforme</name>
    <dbReference type="NCBI Taxonomy" id="2675880"/>
    <lineage>
        <taxon>Eukaryota</taxon>
        <taxon>Fungi</taxon>
        <taxon>Dikarya</taxon>
        <taxon>Ascomycota</taxon>
        <taxon>Pezizomycotina</taxon>
        <taxon>Sordariomycetes</taxon>
        <taxon>Hypocreomycetidae</taxon>
        <taxon>Hypocreales</taxon>
        <taxon>Nectriaceae</taxon>
        <taxon>Fusarium</taxon>
        <taxon>Fusarium incarnatum-equiseti species complex</taxon>
    </lineage>
</organism>
<dbReference type="AlphaFoldDB" id="A0A395MLE9"/>